<organism evidence="2 3">
    <name type="scientific">Kitasatospora cathayae</name>
    <dbReference type="NCBI Taxonomy" id="3004092"/>
    <lineage>
        <taxon>Bacteria</taxon>
        <taxon>Bacillati</taxon>
        <taxon>Actinomycetota</taxon>
        <taxon>Actinomycetes</taxon>
        <taxon>Kitasatosporales</taxon>
        <taxon>Streptomycetaceae</taxon>
        <taxon>Kitasatospora</taxon>
    </lineage>
</organism>
<dbReference type="EMBL" id="CP115450">
    <property type="protein sequence ID" value="WBP85696.1"/>
    <property type="molecule type" value="Genomic_DNA"/>
</dbReference>
<dbReference type="Gene3D" id="1.10.10.10">
    <property type="entry name" value="Winged helix-like DNA-binding domain superfamily/Winged helix DNA-binding domain"/>
    <property type="match status" value="1"/>
</dbReference>
<gene>
    <name evidence="2" type="ORF">O1G21_07425</name>
</gene>
<proteinExistence type="predicted"/>
<dbReference type="InterPro" id="IPR036390">
    <property type="entry name" value="WH_DNA-bd_sf"/>
</dbReference>
<protein>
    <submittedName>
        <fullName evidence="2">PadR family transcriptional regulator</fullName>
    </submittedName>
</protein>
<evidence type="ECO:0000313" key="2">
    <source>
        <dbReference type="EMBL" id="WBP85696.1"/>
    </source>
</evidence>
<dbReference type="InterPro" id="IPR036388">
    <property type="entry name" value="WH-like_DNA-bd_sf"/>
</dbReference>
<dbReference type="PANTHER" id="PTHR33169">
    <property type="entry name" value="PADR-FAMILY TRANSCRIPTIONAL REGULATOR"/>
    <property type="match status" value="1"/>
</dbReference>
<evidence type="ECO:0000259" key="1">
    <source>
        <dbReference type="Pfam" id="PF03551"/>
    </source>
</evidence>
<accession>A0ABY7PZ42</accession>
<sequence>MLKLAILGFLYDRPLHGYELRRHLAALTGHIRPISDGSLYPAIKRLEADGLLVRETEPGSAAAPRHTLHLTGAGRTALLDRLREPEPLDISDGNRWTTLVSFLRHLDDPAAQAAVLRRRLAFLSEPASFFYEGDRPRAAEEFTDPFRRGLLLTARATTEAELAWLRATLVELEGSRPHGEINRTEGSGN</sequence>
<name>A0ABY7PZ42_9ACTN</name>
<dbReference type="InterPro" id="IPR052509">
    <property type="entry name" value="Metal_resp_DNA-bind_regulator"/>
</dbReference>
<feature type="domain" description="Transcription regulator PadR N-terminal" evidence="1">
    <location>
        <begin position="6"/>
        <end position="78"/>
    </location>
</feature>
<dbReference type="InterPro" id="IPR005149">
    <property type="entry name" value="Tscrpt_reg_PadR_N"/>
</dbReference>
<dbReference type="RefSeq" id="WP_270141848.1">
    <property type="nucleotide sequence ID" value="NZ_CP115450.1"/>
</dbReference>
<dbReference type="SUPFAM" id="SSF46785">
    <property type="entry name" value="Winged helix' DNA-binding domain"/>
    <property type="match status" value="1"/>
</dbReference>
<evidence type="ECO:0000313" key="3">
    <source>
        <dbReference type="Proteomes" id="UP001212821"/>
    </source>
</evidence>
<keyword evidence="3" id="KW-1185">Reference proteome</keyword>
<reference evidence="3" key="1">
    <citation type="submission" date="2022-12" db="EMBL/GenBank/DDBJ databases">
        <authorList>
            <person name="Mo P."/>
        </authorList>
    </citation>
    <scope>NUCLEOTIDE SEQUENCE [LARGE SCALE GENOMIC DNA]</scope>
    <source>
        <strain evidence="3">HUAS 3-15</strain>
    </source>
</reference>
<dbReference type="Pfam" id="PF03551">
    <property type="entry name" value="PadR"/>
    <property type="match status" value="1"/>
</dbReference>
<dbReference type="Proteomes" id="UP001212821">
    <property type="component" value="Chromosome"/>
</dbReference>
<dbReference type="PANTHER" id="PTHR33169:SF26">
    <property type="entry name" value="CONSERVED PROTEIN"/>
    <property type="match status" value="1"/>
</dbReference>